<evidence type="ECO:0000256" key="6">
    <source>
        <dbReference type="ARBA" id="ARBA00022679"/>
    </source>
</evidence>
<feature type="binding site" evidence="9">
    <location>
        <position position="35"/>
    </location>
    <ligand>
        <name>phosphoenolpyruvate</name>
        <dbReference type="ChEBI" id="CHEBI:58702"/>
    </ligand>
</feature>
<accession>A0A7Y0K9D1</accession>
<evidence type="ECO:0000256" key="5">
    <source>
        <dbReference type="ARBA" id="ARBA00022605"/>
    </source>
</evidence>
<gene>
    <name evidence="9 11" type="primary">aroA</name>
    <name evidence="11" type="ORF">HHU08_14765</name>
</gene>
<feature type="binding site" evidence="9">
    <location>
        <position position="40"/>
    </location>
    <ligand>
        <name>3-phosphoshikimate</name>
        <dbReference type="ChEBI" id="CHEBI:145989"/>
    </ligand>
</feature>
<dbReference type="FunFam" id="3.65.10.10:FF:000006">
    <property type="entry name" value="3-phosphoshikimate 1-carboxyvinyltransferase"/>
    <property type="match status" value="1"/>
</dbReference>
<comment type="caution">
    <text evidence="9">Lacks conserved residue(s) required for the propagation of feature annotation.</text>
</comment>
<comment type="catalytic activity">
    <reaction evidence="8">
        <text>3-phosphoshikimate + phosphoenolpyruvate = 5-O-(1-carboxyvinyl)-3-phosphoshikimate + phosphate</text>
        <dbReference type="Rhea" id="RHEA:21256"/>
        <dbReference type="ChEBI" id="CHEBI:43474"/>
        <dbReference type="ChEBI" id="CHEBI:57701"/>
        <dbReference type="ChEBI" id="CHEBI:58702"/>
        <dbReference type="ChEBI" id="CHEBI:145989"/>
        <dbReference type="EC" id="2.5.1.19"/>
    </reaction>
    <physiologicalReaction direction="left-to-right" evidence="8">
        <dbReference type="Rhea" id="RHEA:21257"/>
    </physiologicalReaction>
</comment>
<comment type="subcellular location">
    <subcellularLocation>
        <location evidence="9">Cytoplasm</location>
    </subcellularLocation>
</comment>
<evidence type="ECO:0000256" key="8">
    <source>
        <dbReference type="ARBA" id="ARBA00044633"/>
    </source>
</evidence>
<protein>
    <recommendedName>
        <fullName evidence="9">3-phosphoshikimate 1-carboxyvinyltransferase</fullName>
        <ecNumber evidence="9">2.5.1.19</ecNumber>
    </recommendedName>
    <alternativeName>
        <fullName evidence="9">5-enolpyruvylshikimate-3-phosphate synthase</fullName>
        <shortName evidence="9">EPSP synthase</shortName>
        <shortName evidence="9">EPSPS</shortName>
    </alternativeName>
</protein>
<feature type="binding site" evidence="9">
    <location>
        <position position="135"/>
    </location>
    <ligand>
        <name>phosphoenolpyruvate</name>
        <dbReference type="ChEBI" id="CHEBI:58702"/>
    </ligand>
</feature>
<evidence type="ECO:0000259" key="10">
    <source>
        <dbReference type="Pfam" id="PF00275"/>
    </source>
</evidence>
<dbReference type="PROSITE" id="PS00885">
    <property type="entry name" value="EPSP_SYNTHASE_2"/>
    <property type="match status" value="1"/>
</dbReference>
<dbReference type="UniPathway" id="UPA00053">
    <property type="reaction ID" value="UER00089"/>
</dbReference>
<evidence type="ECO:0000256" key="1">
    <source>
        <dbReference type="ARBA" id="ARBA00002174"/>
    </source>
</evidence>
<dbReference type="EMBL" id="JABBPK010000001">
    <property type="protein sequence ID" value="NMO78246.1"/>
    <property type="molecule type" value="Genomic_DNA"/>
</dbReference>
<sequence length="441" mass="47393">MILRLDRTKVNQLNLITLKQNTYGLKGEITVPGDKSISHRSIMFGSIAKGKTRVTNFLLGDDCLSTISCFRKLGVLIEQNEEEVVIHGKGTEGLQEPKEILDVGNSGTTIRLLAGILSGLHFHSTLIGDSSIGKRPMTRVVTPLREMGAKIDGREDGKYTPLSVRGGDLQSITYRLPVASAQVKSAILFAGLNADGVTKVIEPVATRDHTERMIERFGGEISRQGNEIYVTGGQKLTGTDIHVPGDISSAAFFLVAGCIVPNSYITLKNVGLNPTRTGILEVLQNMGATMEFQKNDADIFEPTATITVSTSDLKGTTIGGNIIPKLIDEIPIIALLATQADGVTIIKDAHELKVKETNRIDTVVSELKKLGADIQATDDGMIIKGGKKLTGAKVDSHGDHRIGMMLAIASQICEGELILENANAIAVSYPSFFLHLNNLAV</sequence>
<name>A0A7Y0K9D1_9BACI</name>
<comment type="subunit">
    <text evidence="9">Monomer.</text>
</comment>
<dbReference type="GO" id="GO:0008652">
    <property type="term" value="P:amino acid biosynthetic process"/>
    <property type="evidence" value="ECO:0007669"/>
    <property type="project" value="UniProtKB-KW"/>
</dbReference>
<dbReference type="GO" id="GO:0005737">
    <property type="term" value="C:cytoplasm"/>
    <property type="evidence" value="ECO:0007669"/>
    <property type="project" value="UniProtKB-SubCell"/>
</dbReference>
<dbReference type="GO" id="GO:0009073">
    <property type="term" value="P:aromatic amino acid family biosynthetic process"/>
    <property type="evidence" value="ECO:0007669"/>
    <property type="project" value="UniProtKB-KW"/>
</dbReference>
<dbReference type="GO" id="GO:0009423">
    <property type="term" value="P:chorismate biosynthetic process"/>
    <property type="evidence" value="ECO:0007669"/>
    <property type="project" value="UniProtKB-UniRule"/>
</dbReference>
<dbReference type="PIRSF" id="PIRSF000505">
    <property type="entry name" value="EPSPS"/>
    <property type="match status" value="1"/>
</dbReference>
<keyword evidence="5 9" id="KW-0028">Amino-acid biosynthesis</keyword>
<dbReference type="GO" id="GO:0003866">
    <property type="term" value="F:3-phosphoshikimate 1-carboxyvinyltransferase activity"/>
    <property type="evidence" value="ECO:0007669"/>
    <property type="project" value="UniProtKB-UniRule"/>
</dbReference>
<evidence type="ECO:0000256" key="9">
    <source>
        <dbReference type="HAMAP-Rule" id="MF_00210"/>
    </source>
</evidence>
<dbReference type="InterPro" id="IPR006264">
    <property type="entry name" value="EPSP_synthase"/>
</dbReference>
<evidence type="ECO:0000256" key="7">
    <source>
        <dbReference type="ARBA" id="ARBA00023141"/>
    </source>
</evidence>
<reference evidence="11 12" key="1">
    <citation type="submission" date="2020-04" db="EMBL/GenBank/DDBJ databases">
        <title>Bacillus sp. UniB3 isolated from commercial digestive syrup.</title>
        <authorList>
            <person name="Thorat V."/>
            <person name="Kirdat K."/>
            <person name="Tiwarekar B."/>
            <person name="Yadav A."/>
        </authorList>
    </citation>
    <scope>NUCLEOTIDE SEQUENCE [LARGE SCALE GENOMIC DNA]</scope>
    <source>
        <strain evidence="11 12">UniB3</strain>
    </source>
</reference>
<evidence type="ECO:0000256" key="2">
    <source>
        <dbReference type="ARBA" id="ARBA00004811"/>
    </source>
</evidence>
<feature type="binding site" evidence="9">
    <location>
        <position position="182"/>
    </location>
    <ligand>
        <name>3-phosphoshikimate</name>
        <dbReference type="ChEBI" id="CHEBI:145989"/>
    </ligand>
</feature>
<feature type="binding site" evidence="9">
    <location>
        <position position="355"/>
    </location>
    <ligand>
        <name>3-phosphoshikimate</name>
        <dbReference type="ChEBI" id="CHEBI:145989"/>
    </ligand>
</feature>
<feature type="binding site" evidence="9">
    <location>
        <position position="182"/>
    </location>
    <ligand>
        <name>phosphoenolpyruvate</name>
        <dbReference type="ChEBI" id="CHEBI:58702"/>
    </ligand>
</feature>
<dbReference type="PANTHER" id="PTHR21090">
    <property type="entry name" value="AROM/DEHYDROQUINATE SYNTHASE"/>
    <property type="match status" value="1"/>
</dbReference>
<dbReference type="FunFam" id="3.65.10.10:FF:000005">
    <property type="entry name" value="3-phosphoshikimate 1-carboxyvinyltransferase"/>
    <property type="match status" value="1"/>
</dbReference>
<dbReference type="AlphaFoldDB" id="A0A7Y0K9D1"/>
<feature type="binding site" evidence="9">
    <location>
        <position position="328"/>
    </location>
    <ligand>
        <name>3-phosphoshikimate</name>
        <dbReference type="ChEBI" id="CHEBI:145989"/>
    </ligand>
</feature>
<comment type="similarity">
    <text evidence="3 9">Belongs to the EPSP synthase family.</text>
</comment>
<dbReference type="InterPro" id="IPR013792">
    <property type="entry name" value="RNA3'P_cycl/enolpyr_Trfase_a/b"/>
</dbReference>
<evidence type="ECO:0000313" key="11">
    <source>
        <dbReference type="EMBL" id="NMO78246.1"/>
    </source>
</evidence>
<dbReference type="Pfam" id="PF00275">
    <property type="entry name" value="EPSP_synthase"/>
    <property type="match status" value="1"/>
</dbReference>
<dbReference type="EC" id="2.5.1.19" evidence="9"/>
<organism evidence="11 12">
    <name type="scientific">Niallia alba</name>
    <dbReference type="NCBI Taxonomy" id="2729105"/>
    <lineage>
        <taxon>Bacteria</taxon>
        <taxon>Bacillati</taxon>
        <taxon>Bacillota</taxon>
        <taxon>Bacilli</taxon>
        <taxon>Bacillales</taxon>
        <taxon>Bacillaceae</taxon>
        <taxon>Niallia</taxon>
    </lineage>
</organism>
<dbReference type="Gene3D" id="3.65.10.10">
    <property type="entry name" value="Enolpyruvate transferase domain"/>
    <property type="match status" value="2"/>
</dbReference>
<feature type="binding site" evidence="9">
    <location>
        <position position="401"/>
    </location>
    <ligand>
        <name>phosphoenolpyruvate</name>
        <dbReference type="ChEBI" id="CHEBI:58702"/>
    </ligand>
</feature>
<comment type="function">
    <text evidence="1 9">Catalyzes the transfer of the enolpyruvyl moiety of phosphoenolpyruvate (PEP) to the 5-hydroxyl of shikimate-3-phosphate (S3P) to produce enolpyruvyl shikimate-3-phosphate and inorganic phosphate.</text>
</comment>
<dbReference type="PROSITE" id="PS00104">
    <property type="entry name" value="EPSP_SYNTHASE_1"/>
    <property type="match status" value="1"/>
</dbReference>
<feature type="domain" description="Enolpyruvate transferase" evidence="10">
    <location>
        <begin position="24"/>
        <end position="433"/>
    </location>
</feature>
<evidence type="ECO:0000313" key="12">
    <source>
        <dbReference type="Proteomes" id="UP000588491"/>
    </source>
</evidence>
<keyword evidence="7 9" id="KW-0057">Aromatic amino acid biosynthesis</keyword>
<dbReference type="SUPFAM" id="SSF55205">
    <property type="entry name" value="EPT/RTPC-like"/>
    <property type="match status" value="1"/>
</dbReference>
<dbReference type="HAMAP" id="MF_00210">
    <property type="entry name" value="EPSP_synth"/>
    <property type="match status" value="1"/>
</dbReference>
<feature type="binding site" evidence="9">
    <location>
        <position position="180"/>
    </location>
    <ligand>
        <name>3-phosphoshikimate</name>
        <dbReference type="ChEBI" id="CHEBI:145989"/>
    </ligand>
</feature>
<proteinExistence type="inferred from homology"/>
<evidence type="ECO:0000256" key="4">
    <source>
        <dbReference type="ARBA" id="ARBA00022490"/>
    </source>
</evidence>
<keyword evidence="6 9" id="KW-0808">Transferase</keyword>
<keyword evidence="4 9" id="KW-0963">Cytoplasm</keyword>
<comment type="pathway">
    <text evidence="2 9">Metabolic intermediate biosynthesis; chorismate biosynthesis; chorismate from D-erythrose 4-phosphate and phosphoenolpyruvate: step 6/7.</text>
</comment>
<evidence type="ECO:0000256" key="3">
    <source>
        <dbReference type="ARBA" id="ARBA00009948"/>
    </source>
</evidence>
<comment type="caution">
    <text evidence="11">The sequence shown here is derived from an EMBL/GenBank/DDBJ whole genome shotgun (WGS) entry which is preliminary data.</text>
</comment>
<dbReference type="InterPro" id="IPR036968">
    <property type="entry name" value="Enolpyruvate_Tfrase_sf"/>
</dbReference>
<dbReference type="PANTHER" id="PTHR21090:SF5">
    <property type="entry name" value="PENTAFUNCTIONAL AROM POLYPEPTIDE"/>
    <property type="match status" value="1"/>
</dbReference>
<dbReference type="InterPro" id="IPR023193">
    <property type="entry name" value="EPSP_synthase_CS"/>
</dbReference>
<feature type="binding site" evidence="9">
    <location>
        <position position="359"/>
    </location>
    <ligand>
        <name>phosphoenolpyruvate</name>
        <dbReference type="ChEBI" id="CHEBI:58702"/>
    </ligand>
</feature>
<dbReference type="InterPro" id="IPR001986">
    <property type="entry name" value="Enolpyruvate_Tfrase_dom"/>
</dbReference>
<dbReference type="Proteomes" id="UP000588491">
    <property type="component" value="Unassembled WGS sequence"/>
</dbReference>
<dbReference type="NCBIfam" id="TIGR01356">
    <property type="entry name" value="aroA"/>
    <property type="match status" value="1"/>
</dbReference>
<feature type="binding site" evidence="9">
    <location>
        <position position="36"/>
    </location>
    <ligand>
        <name>3-phosphoshikimate</name>
        <dbReference type="ChEBI" id="CHEBI:145989"/>
    </ligand>
</feature>
<feature type="active site" description="Proton acceptor" evidence="9">
    <location>
        <position position="328"/>
    </location>
</feature>
<feature type="binding site" evidence="9">
    <location>
        <position position="107"/>
    </location>
    <ligand>
        <name>phosphoenolpyruvate</name>
        <dbReference type="ChEBI" id="CHEBI:58702"/>
    </ligand>
</feature>
<keyword evidence="12" id="KW-1185">Reference proteome</keyword>
<feature type="binding site" evidence="9">
    <location>
        <position position="35"/>
    </location>
    <ligand>
        <name>3-phosphoshikimate</name>
        <dbReference type="ChEBI" id="CHEBI:145989"/>
    </ligand>
</feature>
<dbReference type="CDD" id="cd01556">
    <property type="entry name" value="EPSP_synthase"/>
    <property type="match status" value="1"/>
</dbReference>